<organism evidence="1">
    <name type="scientific">Myoviridae sp. ctCo31</name>
    <dbReference type="NCBI Taxonomy" id="2825053"/>
    <lineage>
        <taxon>Viruses</taxon>
        <taxon>Duplodnaviria</taxon>
        <taxon>Heunggongvirae</taxon>
        <taxon>Uroviricota</taxon>
        <taxon>Caudoviricetes</taxon>
    </lineage>
</organism>
<dbReference type="EMBL" id="BK016109">
    <property type="protein sequence ID" value="DAF95527.1"/>
    <property type="molecule type" value="Genomic_DNA"/>
</dbReference>
<evidence type="ECO:0000313" key="1">
    <source>
        <dbReference type="EMBL" id="DAF95527.1"/>
    </source>
</evidence>
<accession>A0A8S5UM27</accession>
<reference evidence="1" key="1">
    <citation type="journal article" date="2021" name="Proc. Natl. Acad. Sci. U.S.A.">
        <title>A Catalog of Tens of Thousands of Viruses from Human Metagenomes Reveals Hidden Associations with Chronic Diseases.</title>
        <authorList>
            <person name="Tisza M.J."/>
            <person name="Buck C.B."/>
        </authorList>
    </citation>
    <scope>NUCLEOTIDE SEQUENCE</scope>
    <source>
        <strain evidence="1">CtCo31</strain>
    </source>
</reference>
<proteinExistence type="predicted"/>
<protein>
    <submittedName>
        <fullName evidence="1">Uncharacterized protein</fullName>
    </submittedName>
</protein>
<name>A0A8S5UM27_9CAUD</name>
<sequence length="37" mass="4392">MIRNLKYKRKLVTDAKYTDIHRDFIPSLKGDISIVQD</sequence>